<reference evidence="9 10" key="1">
    <citation type="submission" date="2016-10" db="EMBL/GenBank/DDBJ databases">
        <authorList>
            <person name="de Groot N.N."/>
        </authorList>
    </citation>
    <scope>NUCLEOTIDE SEQUENCE [LARGE SCALE GENOMIC DNA]</scope>
    <source>
        <strain evidence="9 10">S5-249</strain>
    </source>
</reference>
<dbReference type="PANTHER" id="PTHR46696">
    <property type="entry name" value="P450, PUTATIVE (EUROFUNG)-RELATED"/>
    <property type="match status" value="1"/>
</dbReference>
<keyword evidence="10" id="KW-1185">Reference proteome</keyword>
<dbReference type="FunFam" id="1.10.630.10:FF:000018">
    <property type="entry name" value="Cytochrome P450 monooxygenase"/>
    <property type="match status" value="1"/>
</dbReference>
<comment type="similarity">
    <text evidence="1 8">Belongs to the cytochrome P450 family.</text>
</comment>
<keyword evidence="3 8" id="KW-0479">Metal-binding</keyword>
<dbReference type="SUPFAM" id="SSF48264">
    <property type="entry name" value="Cytochrome P450"/>
    <property type="match status" value="1"/>
</dbReference>
<dbReference type="Pfam" id="PF00067">
    <property type="entry name" value="p450"/>
    <property type="match status" value="1"/>
</dbReference>
<proteinExistence type="inferred from homology"/>
<dbReference type="Gene3D" id="1.10.630.10">
    <property type="entry name" value="Cytochrome P450"/>
    <property type="match status" value="1"/>
</dbReference>
<keyword evidence="2 8" id="KW-0349">Heme</keyword>
<evidence type="ECO:0000313" key="9">
    <source>
        <dbReference type="EMBL" id="SFR89937.1"/>
    </source>
</evidence>
<dbReference type="Proteomes" id="UP000198824">
    <property type="component" value="Unassembled WGS sequence"/>
</dbReference>
<name>A0A1I6KFE9_9SPHN</name>
<dbReference type="EMBL" id="FOZG01000001">
    <property type="protein sequence ID" value="SFR89937.1"/>
    <property type="molecule type" value="Genomic_DNA"/>
</dbReference>
<evidence type="ECO:0000256" key="6">
    <source>
        <dbReference type="ARBA" id="ARBA00023033"/>
    </source>
</evidence>
<gene>
    <name evidence="9" type="ORF">SAMN05192580_1675</name>
</gene>
<protein>
    <recommendedName>
        <fullName evidence="11">Cytochrome P450</fullName>
    </recommendedName>
</protein>
<dbReference type="InterPro" id="IPR017972">
    <property type="entry name" value="Cyt_P450_CS"/>
</dbReference>
<dbReference type="PANTHER" id="PTHR46696:SF4">
    <property type="entry name" value="BIOTIN BIOSYNTHESIS CYTOCHROME P450"/>
    <property type="match status" value="1"/>
</dbReference>
<dbReference type="InterPro" id="IPR036396">
    <property type="entry name" value="Cyt_P450_sf"/>
</dbReference>
<keyword evidence="4 8" id="KW-0560">Oxidoreductase</keyword>
<evidence type="ECO:0000256" key="3">
    <source>
        <dbReference type="ARBA" id="ARBA00022723"/>
    </source>
</evidence>
<comment type="function">
    <text evidence="7">Cytochromes P450 are a group of heme-thiolate monooxygenases. They oxidize a variety of structurally unrelated compounds, including steroids, fatty acids, and xenobiotics.</text>
</comment>
<dbReference type="GO" id="GO:0020037">
    <property type="term" value="F:heme binding"/>
    <property type="evidence" value="ECO:0007669"/>
    <property type="project" value="InterPro"/>
</dbReference>
<organism evidence="9 10">
    <name type="scientific">Sphingomonas jatrophae</name>
    <dbReference type="NCBI Taxonomy" id="1166337"/>
    <lineage>
        <taxon>Bacteria</taxon>
        <taxon>Pseudomonadati</taxon>
        <taxon>Pseudomonadota</taxon>
        <taxon>Alphaproteobacteria</taxon>
        <taxon>Sphingomonadales</taxon>
        <taxon>Sphingomonadaceae</taxon>
        <taxon>Sphingomonas</taxon>
    </lineage>
</organism>
<evidence type="ECO:0000313" key="10">
    <source>
        <dbReference type="Proteomes" id="UP000198824"/>
    </source>
</evidence>
<dbReference type="GO" id="GO:0008395">
    <property type="term" value="F:steroid hydroxylase activity"/>
    <property type="evidence" value="ECO:0007669"/>
    <property type="project" value="TreeGrafter"/>
</dbReference>
<dbReference type="GO" id="GO:0036199">
    <property type="term" value="F:cholest-4-en-3-one 26-monooxygenase activity"/>
    <property type="evidence" value="ECO:0007669"/>
    <property type="project" value="TreeGrafter"/>
</dbReference>
<evidence type="ECO:0000256" key="2">
    <source>
        <dbReference type="ARBA" id="ARBA00022617"/>
    </source>
</evidence>
<evidence type="ECO:0000256" key="8">
    <source>
        <dbReference type="RuleBase" id="RU000461"/>
    </source>
</evidence>
<evidence type="ECO:0000256" key="4">
    <source>
        <dbReference type="ARBA" id="ARBA00023002"/>
    </source>
</evidence>
<dbReference type="GO" id="GO:0006707">
    <property type="term" value="P:cholesterol catabolic process"/>
    <property type="evidence" value="ECO:0007669"/>
    <property type="project" value="TreeGrafter"/>
</dbReference>
<dbReference type="PROSITE" id="PS00086">
    <property type="entry name" value="CYTOCHROME_P450"/>
    <property type="match status" value="1"/>
</dbReference>
<dbReference type="InterPro" id="IPR002397">
    <property type="entry name" value="Cyt_P450_B"/>
</dbReference>
<dbReference type="STRING" id="1166337.SAMN05192580_1675"/>
<accession>A0A1I6KFE9</accession>
<dbReference type="PRINTS" id="PR00359">
    <property type="entry name" value="BP450"/>
</dbReference>
<dbReference type="RefSeq" id="WP_165611240.1">
    <property type="nucleotide sequence ID" value="NZ_FOZG01000001.1"/>
</dbReference>
<dbReference type="AlphaFoldDB" id="A0A1I6KFE9"/>
<evidence type="ECO:0000256" key="7">
    <source>
        <dbReference type="ARBA" id="ARBA00043906"/>
    </source>
</evidence>
<dbReference type="InterPro" id="IPR001128">
    <property type="entry name" value="Cyt_P450"/>
</dbReference>
<evidence type="ECO:0000256" key="5">
    <source>
        <dbReference type="ARBA" id="ARBA00023004"/>
    </source>
</evidence>
<keyword evidence="6 8" id="KW-0503">Monooxygenase</keyword>
<sequence>MIETAPPPLDYDPFDYRQHDDPYPVYRRLRDEAPVFHNSRYDFYALSRYDDCQRAVRDFKTFTSAQGTSLEELKAQVELLINTDPPVHSRLRHLTAGLFTPARVAPLEAAVRDMARALIAPHLAAGRIDIIDDFAARLPMAIICRLLGFRREDEDLLRGWTDTVVHRDEGVFAMPDEGMQATLKLYDYFNAELADRARGASREDIIGLLMAAQAEGRIDHQGVLGYIYILSIAGNETTTKLIGNMCYQLHRHPDQFAEVLADRSLISGLVEETMRFDGPTQMMARTTTRDVALHDRVIPAGKKVALIFTSGNRDERHYEHAERFDVHRNPRDHLGFGGGLHACLGAALARLEARVAMEELLSTLGYFAVEEEGLARMHSPNVRGFTHLLVRFVAR</sequence>
<evidence type="ECO:0000256" key="1">
    <source>
        <dbReference type="ARBA" id="ARBA00010617"/>
    </source>
</evidence>
<keyword evidence="5 8" id="KW-0408">Iron</keyword>
<dbReference type="GO" id="GO:0005506">
    <property type="term" value="F:iron ion binding"/>
    <property type="evidence" value="ECO:0007669"/>
    <property type="project" value="InterPro"/>
</dbReference>
<evidence type="ECO:0008006" key="11">
    <source>
        <dbReference type="Google" id="ProtNLM"/>
    </source>
</evidence>